<gene>
    <name evidence="4" type="ORF">J2S69_005017</name>
    <name evidence="3" type="ORF">O2L01_01845</name>
</gene>
<dbReference type="AlphaFoldDB" id="A0A9X3PHG6"/>
<evidence type="ECO:0000313" key="3">
    <source>
        <dbReference type="EMBL" id="MDA1383711.1"/>
    </source>
</evidence>
<name>A0A9X3PHG6_9ACTN</name>
<dbReference type="InterPro" id="IPR002909">
    <property type="entry name" value="IPT_dom"/>
</dbReference>
<evidence type="ECO:0000256" key="1">
    <source>
        <dbReference type="SAM" id="MobiDB-lite"/>
    </source>
</evidence>
<dbReference type="Proteomes" id="UP001145799">
    <property type="component" value="Unassembled WGS sequence"/>
</dbReference>
<evidence type="ECO:0000313" key="5">
    <source>
        <dbReference type="Proteomes" id="UP001145799"/>
    </source>
</evidence>
<dbReference type="SUPFAM" id="SSF81296">
    <property type="entry name" value="E set domains"/>
    <property type="match status" value="1"/>
</dbReference>
<proteinExistence type="predicted"/>
<dbReference type="EMBL" id="JAPZVQ010000001">
    <property type="protein sequence ID" value="MDA1383711.1"/>
    <property type="molecule type" value="Genomic_DNA"/>
</dbReference>
<dbReference type="Proteomes" id="UP001183604">
    <property type="component" value="Unassembled WGS sequence"/>
</dbReference>
<accession>A0A9X3PHG6</accession>
<sequence length="101" mass="11029">MTQAQQRPELDEAYPAPDISEASPESGREGDTITVRGRHLASVDKCNFQVGQEIRRGEIVQRGADDQVKVRVPRGLPAGGGQILVSNRTGESNRIKFSVRS</sequence>
<reference evidence="4 6" key="2">
    <citation type="submission" date="2023-07" db="EMBL/GenBank/DDBJ databases">
        <title>Sequencing the genomes of 1000 actinobacteria strains.</title>
        <authorList>
            <person name="Klenk H.-P."/>
        </authorList>
    </citation>
    <scope>NUCLEOTIDE SEQUENCE [LARGE SCALE GENOMIC DNA]</scope>
    <source>
        <strain evidence="4 6">DSM 44724</strain>
    </source>
</reference>
<dbReference type="EMBL" id="JAVDYD010000001">
    <property type="protein sequence ID" value="MDR7341298.1"/>
    <property type="molecule type" value="Genomic_DNA"/>
</dbReference>
<evidence type="ECO:0000259" key="2">
    <source>
        <dbReference type="Pfam" id="PF01833"/>
    </source>
</evidence>
<dbReference type="GO" id="GO:0005975">
    <property type="term" value="P:carbohydrate metabolic process"/>
    <property type="evidence" value="ECO:0007669"/>
    <property type="project" value="UniProtKB-ARBA"/>
</dbReference>
<reference evidence="3" key="1">
    <citation type="submission" date="2022-12" db="EMBL/GenBank/DDBJ databases">
        <title>Gycomyces niveus sp.nov., a novel actinomycete isolated from soil in Shouguang.</title>
        <authorList>
            <person name="Yang X."/>
        </authorList>
    </citation>
    <scope>NUCLEOTIDE SEQUENCE</scope>
    <source>
        <strain evidence="3">DSM 44724</strain>
    </source>
</reference>
<dbReference type="InterPro" id="IPR013783">
    <property type="entry name" value="Ig-like_fold"/>
</dbReference>
<dbReference type="RefSeq" id="WP_270119882.1">
    <property type="nucleotide sequence ID" value="NZ_BAAAOM010000001.1"/>
</dbReference>
<comment type="caution">
    <text evidence="3">The sequence shown here is derived from an EMBL/GenBank/DDBJ whole genome shotgun (WGS) entry which is preliminary data.</text>
</comment>
<protein>
    <submittedName>
        <fullName evidence="3">IPT/TIG domain-containing protein</fullName>
    </submittedName>
</protein>
<dbReference type="Gene3D" id="2.60.40.10">
    <property type="entry name" value="Immunoglobulins"/>
    <property type="match status" value="1"/>
</dbReference>
<evidence type="ECO:0000313" key="6">
    <source>
        <dbReference type="Proteomes" id="UP001183604"/>
    </source>
</evidence>
<feature type="domain" description="IPT/TIG" evidence="2">
    <location>
        <begin position="17"/>
        <end position="98"/>
    </location>
</feature>
<organism evidence="3 5">
    <name type="scientific">Glycomyces lechevalierae</name>
    <dbReference type="NCBI Taxonomy" id="256034"/>
    <lineage>
        <taxon>Bacteria</taxon>
        <taxon>Bacillati</taxon>
        <taxon>Actinomycetota</taxon>
        <taxon>Actinomycetes</taxon>
        <taxon>Glycomycetales</taxon>
        <taxon>Glycomycetaceae</taxon>
        <taxon>Glycomyces</taxon>
    </lineage>
</organism>
<dbReference type="InterPro" id="IPR014756">
    <property type="entry name" value="Ig_E-set"/>
</dbReference>
<feature type="region of interest" description="Disordered" evidence="1">
    <location>
        <begin position="1"/>
        <end position="31"/>
    </location>
</feature>
<dbReference type="Pfam" id="PF01833">
    <property type="entry name" value="TIG"/>
    <property type="match status" value="1"/>
</dbReference>
<evidence type="ECO:0000313" key="4">
    <source>
        <dbReference type="EMBL" id="MDR7341298.1"/>
    </source>
</evidence>
<keyword evidence="6" id="KW-1185">Reference proteome</keyword>